<dbReference type="RefSeq" id="WP_347162907.1">
    <property type="nucleotide sequence ID" value="NZ_JBDLOB010000003.1"/>
</dbReference>
<evidence type="ECO:0000313" key="14">
    <source>
        <dbReference type="EMBL" id="MEN8625685.1"/>
    </source>
</evidence>
<evidence type="ECO:0000256" key="3">
    <source>
        <dbReference type="ARBA" id="ARBA00004496"/>
    </source>
</evidence>
<keyword evidence="6" id="KW-0963">Cytoplasm</keyword>
<dbReference type="InterPro" id="IPR002502">
    <property type="entry name" value="Amidase_domain"/>
</dbReference>
<dbReference type="PANTHER" id="PTHR30417">
    <property type="entry name" value="N-ACETYLMURAMOYL-L-ALANINE AMIDASE AMID"/>
    <property type="match status" value="1"/>
</dbReference>
<name>A0ABV0D4W7_9GAMM</name>
<evidence type="ECO:0000256" key="6">
    <source>
        <dbReference type="ARBA" id="ARBA00022490"/>
    </source>
</evidence>
<evidence type="ECO:0000256" key="9">
    <source>
        <dbReference type="ARBA" id="ARBA00022833"/>
    </source>
</evidence>
<evidence type="ECO:0000256" key="7">
    <source>
        <dbReference type="ARBA" id="ARBA00022723"/>
    </source>
</evidence>
<evidence type="ECO:0000256" key="12">
    <source>
        <dbReference type="ARBA" id="ARBA00042615"/>
    </source>
</evidence>
<comment type="similarity">
    <text evidence="4">Belongs to the N-acetylmuramoyl-L-alanine amidase 2 family.</text>
</comment>
<protein>
    <recommendedName>
        <fullName evidence="11">1,6-anhydro-N-acetylmuramyl-L-alanine amidase AmpD</fullName>
        <ecNumber evidence="5">3.5.1.28</ecNumber>
    </recommendedName>
    <alternativeName>
        <fullName evidence="12">N-acetylmuramoyl-L-alanine amidase</fullName>
    </alternativeName>
</protein>
<dbReference type="NCBIfam" id="NF008758">
    <property type="entry name" value="PRK11789.1"/>
    <property type="match status" value="1"/>
</dbReference>
<dbReference type="InterPro" id="IPR051206">
    <property type="entry name" value="NAMLAA_amidase_2"/>
</dbReference>
<comment type="subcellular location">
    <subcellularLocation>
        <location evidence="3">Cytoplasm</location>
    </subcellularLocation>
</comment>
<dbReference type="SMART" id="SM00644">
    <property type="entry name" value="Ami_2"/>
    <property type="match status" value="1"/>
</dbReference>
<dbReference type="InterPro" id="IPR036505">
    <property type="entry name" value="Amidase/PGRP_sf"/>
</dbReference>
<keyword evidence="10" id="KW-0961">Cell wall biogenesis/degradation</keyword>
<feature type="domain" description="N-acetylmuramoyl-L-alanine amidase" evidence="13">
    <location>
        <begin position="29"/>
        <end position="185"/>
    </location>
</feature>
<dbReference type="Gene3D" id="3.40.80.10">
    <property type="entry name" value="Peptidoglycan recognition protein-like"/>
    <property type="match status" value="1"/>
</dbReference>
<accession>A0ABV0D4W7</accession>
<dbReference type="SUPFAM" id="SSF55846">
    <property type="entry name" value="N-acetylmuramoyl-L-alanine amidase-like"/>
    <property type="match status" value="1"/>
</dbReference>
<evidence type="ECO:0000256" key="8">
    <source>
        <dbReference type="ARBA" id="ARBA00022801"/>
    </source>
</evidence>
<dbReference type="PANTHER" id="PTHR30417:SF4">
    <property type="entry name" value="1,6-ANHYDRO-N-ACETYLMURAMYL-L-ALANINE AMIDASE AMPD"/>
    <property type="match status" value="1"/>
</dbReference>
<dbReference type="GO" id="GO:0008745">
    <property type="term" value="F:N-acetylmuramoyl-L-alanine amidase activity"/>
    <property type="evidence" value="ECO:0007669"/>
    <property type="project" value="UniProtKB-EC"/>
</dbReference>
<evidence type="ECO:0000256" key="10">
    <source>
        <dbReference type="ARBA" id="ARBA00023316"/>
    </source>
</evidence>
<comment type="cofactor">
    <cofactor evidence="2">
        <name>Zn(2+)</name>
        <dbReference type="ChEBI" id="CHEBI:29105"/>
    </cofactor>
</comment>
<keyword evidence="8 14" id="KW-0378">Hydrolase</keyword>
<dbReference type="Pfam" id="PF01510">
    <property type="entry name" value="Amidase_2"/>
    <property type="match status" value="1"/>
</dbReference>
<dbReference type="Proteomes" id="UP001414441">
    <property type="component" value="Unassembled WGS sequence"/>
</dbReference>
<proteinExistence type="inferred from homology"/>
<sequence length="209" mass="23139">MPVLSPKSSSTSPMTIKDGLLSAATWLASPNYNVRPKGLSIDAIVVHNISLPPNEFGACDTNGTHYVKALFTNQLDWDAHPYFQTIKGAEVSAHLFIERDGTITQFVNFNERAWHAGRSSYLGRPECNDYSIGIELEGSDFVSFTSAQYEKLADVIAAIYKAYPKTRRHLTGHSDIAPGRKTDPGDFFEWARLRQLVADATKNGVPPHK</sequence>
<dbReference type="EC" id="3.5.1.28" evidence="5"/>
<dbReference type="CDD" id="cd06583">
    <property type="entry name" value="PGRP"/>
    <property type="match status" value="1"/>
</dbReference>
<keyword evidence="7" id="KW-0479">Metal-binding</keyword>
<keyword evidence="9" id="KW-0862">Zinc</keyword>
<evidence type="ECO:0000256" key="11">
    <source>
        <dbReference type="ARBA" id="ARBA00039257"/>
    </source>
</evidence>
<comment type="caution">
    <text evidence="14">The sequence shown here is derived from an EMBL/GenBank/DDBJ whole genome shotgun (WGS) entry which is preliminary data.</text>
</comment>
<keyword evidence="15" id="KW-1185">Reference proteome</keyword>
<comment type="catalytic activity">
    <reaction evidence="1">
        <text>Hydrolyzes the link between N-acetylmuramoyl residues and L-amino acid residues in certain cell-wall glycopeptides.</text>
        <dbReference type="EC" id="3.5.1.28"/>
    </reaction>
</comment>
<evidence type="ECO:0000313" key="15">
    <source>
        <dbReference type="Proteomes" id="UP001414441"/>
    </source>
</evidence>
<dbReference type="EMBL" id="JBDLOB010000003">
    <property type="protein sequence ID" value="MEN8625685.1"/>
    <property type="molecule type" value="Genomic_DNA"/>
</dbReference>
<evidence type="ECO:0000256" key="1">
    <source>
        <dbReference type="ARBA" id="ARBA00001561"/>
    </source>
</evidence>
<organism evidence="14 15">
    <name type="scientific">Psychrobacter proteolyticus</name>
    <dbReference type="NCBI Taxonomy" id="147825"/>
    <lineage>
        <taxon>Bacteria</taxon>
        <taxon>Pseudomonadati</taxon>
        <taxon>Pseudomonadota</taxon>
        <taxon>Gammaproteobacteria</taxon>
        <taxon>Moraxellales</taxon>
        <taxon>Moraxellaceae</taxon>
        <taxon>Psychrobacter</taxon>
    </lineage>
</organism>
<gene>
    <name evidence="14" type="primary">ampD</name>
    <name evidence="14" type="ORF">ABFV72_06645</name>
</gene>
<reference evidence="14 15" key="1">
    <citation type="submission" date="2024-05" db="EMBL/GenBank/DDBJ databases">
        <title>Genome sequencing of Marine Estuary Bacteria, Pseudoalteromonas distincta strain FA, Psychrobacter proteolyticus strain EA, and Shewanella baltica strain CA.</title>
        <authorList>
            <person name="Dieffenbach S.A."/>
            <person name="Maclea K.S."/>
        </authorList>
    </citation>
    <scope>NUCLEOTIDE SEQUENCE [LARGE SCALE GENOMIC DNA]</scope>
    <source>
        <strain evidence="14 15">EA</strain>
    </source>
</reference>
<evidence type="ECO:0000256" key="2">
    <source>
        <dbReference type="ARBA" id="ARBA00001947"/>
    </source>
</evidence>
<evidence type="ECO:0000256" key="4">
    <source>
        <dbReference type="ARBA" id="ARBA00007553"/>
    </source>
</evidence>
<evidence type="ECO:0000256" key="5">
    <source>
        <dbReference type="ARBA" id="ARBA00011901"/>
    </source>
</evidence>
<evidence type="ECO:0000259" key="13">
    <source>
        <dbReference type="SMART" id="SM00644"/>
    </source>
</evidence>